<dbReference type="PANTHER" id="PTHR45663:SF11">
    <property type="entry name" value="GEO12009P1"/>
    <property type="match status" value="1"/>
</dbReference>
<dbReference type="PROSITE" id="PS51257">
    <property type="entry name" value="PROKAR_LIPOPROTEIN"/>
    <property type="match status" value="1"/>
</dbReference>
<gene>
    <name evidence="9" type="primary">trxA</name>
    <name evidence="9" type="ORF">NMU02_12305</name>
</gene>
<sequence length="165" mass="18557">MKLKRILFLTLLVSSLFTSISCSSQNKQKNDNTINKNKTTMGTIALTKDEFLKKVANYEKNPDEWKYLGDKPAIIDFYATWCGPCKSIAPSLEELAEEFKDQIYIYKIDTDKEQELAAAFGIRSIPTLLFIPMDGAPQMAQGAIPKKDLKKAIETVLLNKAEATK</sequence>
<feature type="chain" id="PRO_5045248571" description="Thioredoxin" evidence="7">
    <location>
        <begin position="25"/>
        <end position="165"/>
    </location>
</feature>
<dbReference type="Proteomes" id="UP001205603">
    <property type="component" value="Unassembled WGS sequence"/>
</dbReference>
<dbReference type="PROSITE" id="PS51352">
    <property type="entry name" value="THIOREDOXIN_2"/>
    <property type="match status" value="1"/>
</dbReference>
<dbReference type="SUPFAM" id="SSF52833">
    <property type="entry name" value="Thioredoxin-like"/>
    <property type="match status" value="1"/>
</dbReference>
<comment type="caution">
    <text evidence="9">The sequence shown here is derived from an EMBL/GenBank/DDBJ whole genome shotgun (WGS) entry which is preliminary data.</text>
</comment>
<evidence type="ECO:0000256" key="5">
    <source>
        <dbReference type="ARBA" id="ARBA00023284"/>
    </source>
</evidence>
<keyword evidence="2" id="KW-0813">Transport</keyword>
<dbReference type="InterPro" id="IPR005746">
    <property type="entry name" value="Thioredoxin"/>
</dbReference>
<evidence type="ECO:0000313" key="9">
    <source>
        <dbReference type="EMBL" id="MCP9612873.1"/>
    </source>
</evidence>
<dbReference type="CDD" id="cd02947">
    <property type="entry name" value="TRX_family"/>
    <property type="match status" value="1"/>
</dbReference>
<dbReference type="Pfam" id="PF00085">
    <property type="entry name" value="Thioredoxin"/>
    <property type="match status" value="1"/>
</dbReference>
<organism evidence="9 10">
    <name type="scientific">Coprobacter tertius</name>
    <dbReference type="NCBI Taxonomy" id="2944915"/>
    <lineage>
        <taxon>Bacteria</taxon>
        <taxon>Pseudomonadati</taxon>
        <taxon>Bacteroidota</taxon>
        <taxon>Bacteroidia</taxon>
        <taxon>Bacteroidales</taxon>
        <taxon>Barnesiellaceae</taxon>
        <taxon>Coprobacter</taxon>
    </lineage>
</organism>
<protein>
    <recommendedName>
        <fullName evidence="6">Thioredoxin</fullName>
    </recommendedName>
</protein>
<dbReference type="PROSITE" id="PS00194">
    <property type="entry name" value="THIOREDOXIN_1"/>
    <property type="match status" value="1"/>
</dbReference>
<name>A0ABT1MJS7_9BACT</name>
<comment type="similarity">
    <text evidence="1">Belongs to the thioredoxin family.</text>
</comment>
<feature type="domain" description="Thioredoxin" evidence="8">
    <location>
        <begin position="23"/>
        <end position="158"/>
    </location>
</feature>
<dbReference type="RefSeq" id="WP_255028247.1">
    <property type="nucleotide sequence ID" value="NZ_JANDHW010000015.1"/>
</dbReference>
<evidence type="ECO:0000256" key="7">
    <source>
        <dbReference type="SAM" id="SignalP"/>
    </source>
</evidence>
<keyword evidence="7" id="KW-0732">Signal</keyword>
<evidence type="ECO:0000313" key="10">
    <source>
        <dbReference type="Proteomes" id="UP001205603"/>
    </source>
</evidence>
<dbReference type="InterPro" id="IPR036249">
    <property type="entry name" value="Thioredoxin-like_sf"/>
</dbReference>
<dbReference type="InterPro" id="IPR013766">
    <property type="entry name" value="Thioredoxin_domain"/>
</dbReference>
<keyword evidence="4" id="KW-1015">Disulfide bond</keyword>
<proteinExistence type="inferred from homology"/>
<evidence type="ECO:0000256" key="2">
    <source>
        <dbReference type="ARBA" id="ARBA00022448"/>
    </source>
</evidence>
<reference evidence="9 10" key="1">
    <citation type="submission" date="2022-07" db="EMBL/GenBank/DDBJ databases">
        <title>Fecal culturing of patients with breast cancer.</title>
        <authorList>
            <person name="Teng N.M.Y."/>
            <person name="Kiu R."/>
            <person name="Evans R."/>
            <person name="Baker D.J."/>
            <person name="Zenner C."/>
            <person name="Robinson S.D."/>
            <person name="Hall L.J."/>
        </authorList>
    </citation>
    <scope>NUCLEOTIDE SEQUENCE [LARGE SCALE GENOMIC DNA]</scope>
    <source>
        <strain evidence="9 10">LH1063</strain>
    </source>
</reference>
<evidence type="ECO:0000256" key="4">
    <source>
        <dbReference type="ARBA" id="ARBA00023157"/>
    </source>
</evidence>
<dbReference type="PRINTS" id="PR00421">
    <property type="entry name" value="THIOREDOXIN"/>
</dbReference>
<dbReference type="PANTHER" id="PTHR45663">
    <property type="entry name" value="GEO12009P1"/>
    <property type="match status" value="1"/>
</dbReference>
<dbReference type="Gene3D" id="3.40.30.10">
    <property type="entry name" value="Glutaredoxin"/>
    <property type="match status" value="1"/>
</dbReference>
<evidence type="ECO:0000259" key="8">
    <source>
        <dbReference type="PROSITE" id="PS51352"/>
    </source>
</evidence>
<dbReference type="NCBIfam" id="TIGR01068">
    <property type="entry name" value="thioredoxin"/>
    <property type="match status" value="1"/>
</dbReference>
<feature type="signal peptide" evidence="7">
    <location>
        <begin position="1"/>
        <end position="24"/>
    </location>
</feature>
<evidence type="ECO:0000256" key="6">
    <source>
        <dbReference type="NCBIfam" id="TIGR01068"/>
    </source>
</evidence>
<evidence type="ECO:0000256" key="1">
    <source>
        <dbReference type="ARBA" id="ARBA00008987"/>
    </source>
</evidence>
<keyword evidence="5" id="KW-0676">Redox-active center</keyword>
<keyword evidence="10" id="KW-1185">Reference proteome</keyword>
<keyword evidence="3" id="KW-0249">Electron transport</keyword>
<evidence type="ECO:0000256" key="3">
    <source>
        <dbReference type="ARBA" id="ARBA00022982"/>
    </source>
</evidence>
<dbReference type="EMBL" id="JANDHW010000015">
    <property type="protein sequence ID" value="MCP9612873.1"/>
    <property type="molecule type" value="Genomic_DNA"/>
</dbReference>
<dbReference type="InterPro" id="IPR017937">
    <property type="entry name" value="Thioredoxin_CS"/>
</dbReference>
<accession>A0ABT1MJS7</accession>